<evidence type="ECO:0000256" key="4">
    <source>
        <dbReference type="ARBA" id="ARBA00022785"/>
    </source>
</evidence>
<feature type="non-terminal residue" evidence="5">
    <location>
        <position position="1"/>
    </location>
</feature>
<dbReference type="SUPFAM" id="SSF111337">
    <property type="entry name" value="QueA-like"/>
    <property type="match status" value="1"/>
</dbReference>
<keyword evidence="5" id="KW-0413">Isomerase</keyword>
<reference evidence="5 6" key="1">
    <citation type="submission" date="2017-09" db="EMBL/GenBank/DDBJ databases">
        <title>Depth-based differentiation of microbial function through sediment-hosted aquifers and enrichment of novel symbionts in the deep terrestrial subsurface.</title>
        <authorList>
            <person name="Probst A.J."/>
            <person name="Ladd B."/>
            <person name="Jarett J.K."/>
            <person name="Geller-Mcgrath D.E."/>
            <person name="Sieber C.M."/>
            <person name="Emerson J.B."/>
            <person name="Anantharaman K."/>
            <person name="Thomas B.C."/>
            <person name="Malmstrom R."/>
            <person name="Stieglmeier M."/>
            <person name="Klingl A."/>
            <person name="Woyke T."/>
            <person name="Ryan C.M."/>
            <person name="Banfield J.F."/>
        </authorList>
    </citation>
    <scope>NUCLEOTIDE SEQUENCE [LARGE SCALE GENOMIC DNA]</scope>
    <source>
        <strain evidence="5">CG23_combo_of_CG06-09_8_20_14_all_48_7</strain>
    </source>
</reference>
<accession>A0A2G9YCB1</accession>
<protein>
    <submittedName>
        <fullName evidence="5">tRNA preQ1(34) S-adenosylmethionine ribosyltransferase-isomerase QueA</fullName>
    </submittedName>
</protein>
<gene>
    <name evidence="5" type="ORF">COX46_02740</name>
</gene>
<evidence type="ECO:0000313" key="6">
    <source>
        <dbReference type="Proteomes" id="UP000230392"/>
    </source>
</evidence>
<evidence type="ECO:0000313" key="5">
    <source>
        <dbReference type="EMBL" id="PIP16353.1"/>
    </source>
</evidence>
<dbReference type="PANTHER" id="PTHR30307:SF0">
    <property type="entry name" value="S-ADENOSYLMETHIONINE:TRNA RIBOSYLTRANSFERASE-ISOMERASE"/>
    <property type="match status" value="1"/>
</dbReference>
<evidence type="ECO:0000256" key="1">
    <source>
        <dbReference type="ARBA" id="ARBA00022490"/>
    </source>
</evidence>
<comment type="caution">
    <text evidence="5">The sequence shown here is derived from an EMBL/GenBank/DDBJ whole genome shotgun (WGS) entry which is preliminary data.</text>
</comment>
<dbReference type="PANTHER" id="PTHR30307">
    <property type="entry name" value="S-ADENOSYLMETHIONINE:TRNA RIBOSYLTRANSFERASE-ISOMERASE"/>
    <property type="match status" value="1"/>
</dbReference>
<dbReference type="EMBL" id="PCRF01000132">
    <property type="protein sequence ID" value="PIP16353.1"/>
    <property type="molecule type" value="Genomic_DNA"/>
</dbReference>
<proteinExistence type="predicted"/>
<dbReference type="GO" id="GO:0008616">
    <property type="term" value="P:tRNA queuosine(34) biosynthetic process"/>
    <property type="evidence" value="ECO:0007669"/>
    <property type="project" value="UniProtKB-KW"/>
</dbReference>
<dbReference type="InterPro" id="IPR036100">
    <property type="entry name" value="QueA_sf"/>
</dbReference>
<name>A0A2G9YCB1_9BACT</name>
<dbReference type="Pfam" id="PF02547">
    <property type="entry name" value="Queuosine_synth"/>
    <property type="match status" value="1"/>
</dbReference>
<dbReference type="InterPro" id="IPR003699">
    <property type="entry name" value="QueA"/>
</dbReference>
<keyword evidence="4" id="KW-0671">Queuosine biosynthesis</keyword>
<dbReference type="GO" id="GO:0051075">
    <property type="term" value="F:S-adenosylmethionine:tRNA ribosyltransferase-isomerase activity"/>
    <property type="evidence" value="ECO:0007669"/>
    <property type="project" value="TreeGrafter"/>
</dbReference>
<keyword evidence="3" id="KW-0949">S-adenosyl-L-methionine</keyword>
<dbReference type="Proteomes" id="UP000230392">
    <property type="component" value="Unassembled WGS sequence"/>
</dbReference>
<organism evidence="5 6">
    <name type="scientific">bacterium (Candidatus Ratteibacteria) CG23_combo_of_CG06-09_8_20_14_all_48_7</name>
    <dbReference type="NCBI Taxonomy" id="2014292"/>
    <lineage>
        <taxon>Bacteria</taxon>
        <taxon>Candidatus Ratteibacteria</taxon>
    </lineage>
</organism>
<keyword evidence="2 5" id="KW-0808">Transferase</keyword>
<dbReference type="InterPro" id="IPR042118">
    <property type="entry name" value="QueA_dom1"/>
</dbReference>
<evidence type="ECO:0000256" key="2">
    <source>
        <dbReference type="ARBA" id="ARBA00022679"/>
    </source>
</evidence>
<evidence type="ECO:0000256" key="3">
    <source>
        <dbReference type="ARBA" id="ARBA00022691"/>
    </source>
</evidence>
<dbReference type="Gene3D" id="3.40.1780.10">
    <property type="entry name" value="QueA-like"/>
    <property type="match status" value="1"/>
</dbReference>
<sequence length="98" mass="10837">RKEGKKIVAVGTTTVRTLEGNYLQGCLFSGTGSVNIFIYPGYPFQMVDKLITNFHLSRTTTLLLTAAFAGKELLLKAYDYALKEGFRFGSYGDAMLIL</sequence>
<keyword evidence="1" id="KW-0963">Cytoplasm</keyword>
<dbReference type="AlphaFoldDB" id="A0A2G9YCB1"/>